<name>A0A7W8GC13_9DEIO</name>
<dbReference type="GO" id="GO:0016887">
    <property type="term" value="F:ATP hydrolysis activity"/>
    <property type="evidence" value="ECO:0007669"/>
    <property type="project" value="InterPro"/>
</dbReference>
<comment type="caution">
    <text evidence="6">The sequence shown here is derived from an EMBL/GenBank/DDBJ whole genome shotgun (WGS) entry which is preliminary data.</text>
</comment>
<evidence type="ECO:0000313" key="7">
    <source>
        <dbReference type="Proteomes" id="UP000525389"/>
    </source>
</evidence>
<dbReference type="Proteomes" id="UP000525389">
    <property type="component" value="Unassembled WGS sequence"/>
</dbReference>
<keyword evidence="2" id="KW-0813">Transport</keyword>
<evidence type="ECO:0000256" key="2">
    <source>
        <dbReference type="ARBA" id="ARBA00022448"/>
    </source>
</evidence>
<dbReference type="EMBL" id="JACHFN010000001">
    <property type="protein sequence ID" value="MBB5232810.1"/>
    <property type="molecule type" value="Genomic_DNA"/>
</dbReference>
<dbReference type="PROSITE" id="PS50893">
    <property type="entry name" value="ABC_TRANSPORTER_2"/>
    <property type="match status" value="1"/>
</dbReference>
<dbReference type="CDD" id="cd03220">
    <property type="entry name" value="ABC_KpsT_Wzt"/>
    <property type="match status" value="1"/>
</dbReference>
<protein>
    <submittedName>
        <fullName evidence="6">Lipopolysaccharide transport system ATP-binding protein</fullName>
    </submittedName>
</protein>
<dbReference type="GO" id="GO:0016020">
    <property type="term" value="C:membrane"/>
    <property type="evidence" value="ECO:0007669"/>
    <property type="project" value="InterPro"/>
</dbReference>
<comment type="similarity">
    <text evidence="1">Belongs to the ABC transporter superfamily.</text>
</comment>
<dbReference type="Pfam" id="PF14524">
    <property type="entry name" value="Wzt_C"/>
    <property type="match status" value="1"/>
</dbReference>
<proteinExistence type="inferred from homology"/>
<reference evidence="6 7" key="1">
    <citation type="submission" date="2020-08" db="EMBL/GenBank/DDBJ databases">
        <title>Genomic Encyclopedia of Type Strains, Phase IV (KMG-IV): sequencing the most valuable type-strain genomes for metagenomic binning, comparative biology and taxonomic classification.</title>
        <authorList>
            <person name="Goeker M."/>
        </authorList>
    </citation>
    <scope>NUCLEOTIDE SEQUENCE [LARGE SCALE GENOMIC DNA]</scope>
    <source>
        <strain evidence="6 7">DSM 101791</strain>
    </source>
</reference>
<dbReference type="AlphaFoldDB" id="A0A7W8GC13"/>
<organism evidence="6 7">
    <name type="scientific">Deinococcus budaensis</name>
    <dbReference type="NCBI Taxonomy" id="1665626"/>
    <lineage>
        <taxon>Bacteria</taxon>
        <taxon>Thermotogati</taxon>
        <taxon>Deinococcota</taxon>
        <taxon>Deinococci</taxon>
        <taxon>Deinococcales</taxon>
        <taxon>Deinococcaceae</taxon>
        <taxon>Deinococcus</taxon>
    </lineage>
</organism>
<keyword evidence="7" id="KW-1185">Reference proteome</keyword>
<dbReference type="InterPro" id="IPR027417">
    <property type="entry name" value="P-loop_NTPase"/>
</dbReference>
<accession>A0A7W8GC13</accession>
<feature type="domain" description="ABC transporter" evidence="5">
    <location>
        <begin position="39"/>
        <end position="259"/>
    </location>
</feature>
<dbReference type="InterPro" id="IPR029439">
    <property type="entry name" value="Wzt_C"/>
</dbReference>
<dbReference type="CDD" id="cd10147">
    <property type="entry name" value="Wzt_C-like"/>
    <property type="match status" value="1"/>
</dbReference>
<dbReference type="Gene3D" id="2.70.50.60">
    <property type="entry name" value="abc- transporter (atp binding component) like domain"/>
    <property type="match status" value="1"/>
</dbReference>
<evidence type="ECO:0000259" key="5">
    <source>
        <dbReference type="PROSITE" id="PS50893"/>
    </source>
</evidence>
<evidence type="ECO:0000256" key="4">
    <source>
        <dbReference type="ARBA" id="ARBA00022840"/>
    </source>
</evidence>
<keyword evidence="3" id="KW-0547">Nucleotide-binding</keyword>
<dbReference type="RefSeq" id="WP_184024317.1">
    <property type="nucleotide sequence ID" value="NZ_JACHFN010000001.1"/>
</dbReference>
<evidence type="ECO:0000313" key="6">
    <source>
        <dbReference type="EMBL" id="MBB5232810.1"/>
    </source>
</evidence>
<dbReference type="GO" id="GO:0140359">
    <property type="term" value="F:ABC-type transporter activity"/>
    <property type="evidence" value="ECO:0007669"/>
    <property type="project" value="InterPro"/>
</dbReference>
<dbReference type="InterPro" id="IPR003593">
    <property type="entry name" value="AAA+_ATPase"/>
</dbReference>
<dbReference type="InterPro" id="IPR003439">
    <property type="entry name" value="ABC_transporter-like_ATP-bd"/>
</dbReference>
<dbReference type="Pfam" id="PF00005">
    <property type="entry name" value="ABC_tran"/>
    <property type="match status" value="1"/>
</dbReference>
<dbReference type="InterPro" id="IPR015860">
    <property type="entry name" value="ABC_transpr_TagH-like"/>
</dbReference>
<evidence type="ECO:0000256" key="1">
    <source>
        <dbReference type="ARBA" id="ARBA00005417"/>
    </source>
</evidence>
<sequence length="431" mass="47618">MTVIDVEGLSKRYTLRHEQTHDTLRDQLAHGARALWQRARGGGQERGGSETFWALRDVAFQVREGDRLGIVGRNGAGKSTLLKVLSRITEPTSGRVRMRGRVASLLEVGTGFHPELTGRENIYLNGAILGMRRGEIRRRFDEIVAFSEIERFLDTPVKRYSSGMYVRLAFAVAAHLEPEVLIVDEVLAVGDLEFQKKCLGKMEAVGREGRTVIFVSHNLAAISQLCSSGLLLSGGQVEVAGPVGQVVSAYLSRMGAVGESADLASGPPRPGTQAARFEWAEVQGADGAPRREFSLGEDVAIRFRVNFTPRFTERQVRLSVVVRAADGTRVCDLNDVDSHFDLRDFGPHETLTVTLRDLRFYPDIYYVGLWAGSDYADETHDYAEDCLSFEVVDGGRLTTRRLSRSSGLIYLTPEWRREQVTAQAGAAQAVS</sequence>
<evidence type="ECO:0000256" key="3">
    <source>
        <dbReference type="ARBA" id="ARBA00022741"/>
    </source>
</evidence>
<keyword evidence="4 6" id="KW-0067">ATP-binding</keyword>
<gene>
    <name evidence="6" type="ORF">HNQ09_000227</name>
</gene>
<dbReference type="PANTHER" id="PTHR46743">
    <property type="entry name" value="TEICHOIC ACIDS EXPORT ATP-BINDING PROTEIN TAGH"/>
    <property type="match status" value="1"/>
</dbReference>
<dbReference type="GO" id="GO:0005524">
    <property type="term" value="F:ATP binding"/>
    <property type="evidence" value="ECO:0007669"/>
    <property type="project" value="UniProtKB-KW"/>
</dbReference>
<dbReference type="Gene3D" id="3.40.50.300">
    <property type="entry name" value="P-loop containing nucleotide triphosphate hydrolases"/>
    <property type="match status" value="1"/>
</dbReference>
<dbReference type="SUPFAM" id="SSF52540">
    <property type="entry name" value="P-loop containing nucleoside triphosphate hydrolases"/>
    <property type="match status" value="1"/>
</dbReference>
<dbReference type="PANTHER" id="PTHR46743:SF2">
    <property type="entry name" value="TEICHOIC ACIDS EXPORT ATP-BINDING PROTEIN TAGH"/>
    <property type="match status" value="1"/>
</dbReference>
<dbReference type="SMART" id="SM00382">
    <property type="entry name" value="AAA"/>
    <property type="match status" value="1"/>
</dbReference>
<dbReference type="InterPro" id="IPR050683">
    <property type="entry name" value="Bact_Polysacc_Export_ATP-bd"/>
</dbReference>